<comment type="caution">
    <text evidence="13">The sequence shown here is derived from an EMBL/GenBank/DDBJ whole genome shotgun (WGS) entry which is preliminary data.</text>
</comment>
<dbReference type="GO" id="GO:0005524">
    <property type="term" value="F:ATP binding"/>
    <property type="evidence" value="ECO:0007669"/>
    <property type="project" value="UniProtKB-KW"/>
</dbReference>
<keyword evidence="10" id="KW-1133">Transmembrane helix</keyword>
<evidence type="ECO:0000256" key="9">
    <source>
        <dbReference type="SAM" id="MobiDB-lite"/>
    </source>
</evidence>
<evidence type="ECO:0000256" key="7">
    <source>
        <dbReference type="ARBA" id="ARBA00022840"/>
    </source>
</evidence>
<feature type="domain" description="Histidine kinase/HSP90-like ATPase" evidence="11">
    <location>
        <begin position="318"/>
        <end position="412"/>
    </location>
</feature>
<evidence type="ECO:0000256" key="1">
    <source>
        <dbReference type="ARBA" id="ARBA00000085"/>
    </source>
</evidence>
<dbReference type="InterPro" id="IPR036890">
    <property type="entry name" value="HATPase_C_sf"/>
</dbReference>
<keyword evidence="3" id="KW-0597">Phosphoprotein</keyword>
<evidence type="ECO:0000256" key="4">
    <source>
        <dbReference type="ARBA" id="ARBA00022679"/>
    </source>
</evidence>
<keyword evidence="14" id="KW-1185">Reference proteome</keyword>
<evidence type="ECO:0000313" key="14">
    <source>
        <dbReference type="Proteomes" id="UP000243342"/>
    </source>
</evidence>
<keyword evidence="4" id="KW-0808">Transferase</keyword>
<dbReference type="Pfam" id="PF07730">
    <property type="entry name" value="HisKA_3"/>
    <property type="match status" value="1"/>
</dbReference>
<dbReference type="GO" id="GO:0046983">
    <property type="term" value="F:protein dimerization activity"/>
    <property type="evidence" value="ECO:0007669"/>
    <property type="project" value="InterPro"/>
</dbReference>
<dbReference type="AlphaFoldDB" id="A0A1J7BHT2"/>
<organism evidence="13 14">
    <name type="scientific">Mangrovactinospora gilvigrisea</name>
    <dbReference type="NCBI Taxonomy" id="1428644"/>
    <lineage>
        <taxon>Bacteria</taxon>
        <taxon>Bacillati</taxon>
        <taxon>Actinomycetota</taxon>
        <taxon>Actinomycetes</taxon>
        <taxon>Kitasatosporales</taxon>
        <taxon>Streptomycetaceae</taxon>
        <taxon>Mangrovactinospora</taxon>
    </lineage>
</organism>
<dbReference type="CDD" id="cd16917">
    <property type="entry name" value="HATPase_UhpB-NarQ-NarX-like"/>
    <property type="match status" value="1"/>
</dbReference>
<evidence type="ECO:0000256" key="2">
    <source>
        <dbReference type="ARBA" id="ARBA00012438"/>
    </source>
</evidence>
<evidence type="ECO:0000256" key="8">
    <source>
        <dbReference type="ARBA" id="ARBA00023012"/>
    </source>
</evidence>
<dbReference type="EMBL" id="MLCF01000027">
    <property type="protein sequence ID" value="OIV38214.1"/>
    <property type="molecule type" value="Genomic_DNA"/>
</dbReference>
<dbReference type="InterPro" id="IPR003594">
    <property type="entry name" value="HATPase_dom"/>
</dbReference>
<feature type="transmembrane region" description="Helical" evidence="10">
    <location>
        <begin position="159"/>
        <end position="184"/>
    </location>
</feature>
<dbReference type="Proteomes" id="UP000243342">
    <property type="component" value="Unassembled WGS sequence"/>
</dbReference>
<dbReference type="InterPro" id="IPR050482">
    <property type="entry name" value="Sensor_HK_TwoCompSys"/>
</dbReference>
<dbReference type="GO" id="GO:0000155">
    <property type="term" value="F:phosphorelay sensor kinase activity"/>
    <property type="evidence" value="ECO:0007669"/>
    <property type="project" value="InterPro"/>
</dbReference>
<evidence type="ECO:0000256" key="5">
    <source>
        <dbReference type="ARBA" id="ARBA00022741"/>
    </source>
</evidence>
<proteinExistence type="predicted"/>
<keyword evidence="7" id="KW-0067">ATP-binding</keyword>
<feature type="compositionally biased region" description="Basic and acidic residues" evidence="9">
    <location>
        <begin position="413"/>
        <end position="428"/>
    </location>
</feature>
<name>A0A1J7BHT2_9ACTN</name>
<keyword evidence="5" id="KW-0547">Nucleotide-binding</keyword>
<dbReference type="Gene3D" id="1.20.5.1930">
    <property type="match status" value="1"/>
</dbReference>
<keyword evidence="6" id="KW-0418">Kinase</keyword>
<dbReference type="PANTHER" id="PTHR24421">
    <property type="entry name" value="NITRATE/NITRITE SENSOR PROTEIN NARX-RELATED"/>
    <property type="match status" value="1"/>
</dbReference>
<keyword evidence="8" id="KW-0902">Two-component regulatory system</keyword>
<feature type="region of interest" description="Disordered" evidence="9">
    <location>
        <begin position="357"/>
        <end position="428"/>
    </location>
</feature>
<keyword evidence="10" id="KW-0812">Transmembrane</keyword>
<dbReference type="PANTHER" id="PTHR24421:SF10">
    <property type="entry name" value="NITRATE_NITRITE SENSOR PROTEIN NARQ"/>
    <property type="match status" value="1"/>
</dbReference>
<dbReference type="Gene3D" id="3.30.565.10">
    <property type="entry name" value="Histidine kinase-like ATPase, C-terminal domain"/>
    <property type="match status" value="1"/>
</dbReference>
<gene>
    <name evidence="13" type="ORF">BIV57_06985</name>
</gene>
<protein>
    <recommendedName>
        <fullName evidence="2">histidine kinase</fullName>
        <ecNumber evidence="2">2.7.13.3</ecNumber>
    </recommendedName>
</protein>
<evidence type="ECO:0000256" key="10">
    <source>
        <dbReference type="SAM" id="Phobius"/>
    </source>
</evidence>
<feature type="transmembrane region" description="Helical" evidence="10">
    <location>
        <begin position="110"/>
        <end position="139"/>
    </location>
</feature>
<feature type="domain" description="Signal transduction histidine kinase subgroup 3 dimerisation and phosphoacceptor" evidence="12">
    <location>
        <begin position="211"/>
        <end position="276"/>
    </location>
</feature>
<evidence type="ECO:0000313" key="13">
    <source>
        <dbReference type="EMBL" id="OIV38214.1"/>
    </source>
</evidence>
<evidence type="ECO:0000256" key="3">
    <source>
        <dbReference type="ARBA" id="ARBA00022553"/>
    </source>
</evidence>
<dbReference type="InterPro" id="IPR011712">
    <property type="entry name" value="Sig_transdc_His_kin_sub3_dim/P"/>
</dbReference>
<keyword evidence="10" id="KW-0472">Membrane</keyword>
<feature type="transmembrane region" description="Helical" evidence="10">
    <location>
        <begin position="52"/>
        <end position="72"/>
    </location>
</feature>
<dbReference type="GO" id="GO:0016020">
    <property type="term" value="C:membrane"/>
    <property type="evidence" value="ECO:0007669"/>
    <property type="project" value="InterPro"/>
</dbReference>
<reference evidence="13 14" key="1">
    <citation type="submission" date="2016-10" db="EMBL/GenBank/DDBJ databases">
        <title>Genome sequence of Streptomyces gilvigriseus MUSC 26.</title>
        <authorList>
            <person name="Lee L.-H."/>
            <person name="Ser H.-L."/>
        </authorList>
    </citation>
    <scope>NUCLEOTIDE SEQUENCE [LARGE SCALE GENOMIC DNA]</scope>
    <source>
        <strain evidence="13 14">MUSC 26</strain>
    </source>
</reference>
<accession>A0A1J7BHT2</accession>
<dbReference type="EC" id="2.7.13.3" evidence="2"/>
<evidence type="ECO:0000256" key="6">
    <source>
        <dbReference type="ARBA" id="ARBA00022777"/>
    </source>
</evidence>
<comment type="catalytic activity">
    <reaction evidence="1">
        <text>ATP + protein L-histidine = ADP + protein N-phospho-L-histidine.</text>
        <dbReference type="EC" id="2.7.13.3"/>
    </reaction>
</comment>
<evidence type="ECO:0000259" key="12">
    <source>
        <dbReference type="Pfam" id="PF07730"/>
    </source>
</evidence>
<dbReference type="SUPFAM" id="SSF55874">
    <property type="entry name" value="ATPase domain of HSP90 chaperone/DNA topoisomerase II/histidine kinase"/>
    <property type="match status" value="1"/>
</dbReference>
<dbReference type="Pfam" id="PF02518">
    <property type="entry name" value="HATPase_c"/>
    <property type="match status" value="1"/>
</dbReference>
<sequence>MSAVLGRRARLRWLHLLLGAALLTPFQLLTTTIIDAARLAGTGPSAPLLVQLLGLAMAVPLVAAAGLLLPVLRTLEGGAVRTLGGLRPADAALVRAEPAAGWPARRRTSVWFTVHAVLGGCVAGASLASPPAALGLLLMPWWPAVGRLPWATPAAGRPVVAVAGALLLVAVPVVMSWAAGTLLARLAPALLGPTPADRLAAAERRAARLAERNRLAGELHDAVGHALSAVTIQAGAARTVLGSDPEFAERALGAIEETARSAVAELDRVLGLLREERDGGEAAGPGLEAVPELVARMRAAGASVACALPDGPLPDAVSREAYRIVQEGLGNALRHAGAGAPVAVRVAAEDGEVAVEVRNGPGAGPGSEPRRGPGAGRGLPGVRERAARLGGAVEAGPDGDGGWRLAVRLPLDGGERNGSGERDGRGRP</sequence>
<evidence type="ECO:0000259" key="11">
    <source>
        <dbReference type="Pfam" id="PF02518"/>
    </source>
</evidence>
<dbReference type="STRING" id="1428644.BIV57_06985"/>